<gene>
    <name evidence="3" type="ORF">BJF96_g10211</name>
</gene>
<dbReference type="Gene3D" id="3.30.70.100">
    <property type="match status" value="1"/>
</dbReference>
<dbReference type="GO" id="GO:0016491">
    <property type="term" value="F:oxidoreductase activity"/>
    <property type="evidence" value="ECO:0007669"/>
    <property type="project" value="InterPro"/>
</dbReference>
<accession>A0AA44W7V7</accession>
<sequence length="71" mass="8090">MEVHAPLCTDFILRHGVVEYRQYHTTNEAKALGEFMANAASRPMLEYDGMSDAYVKDFKTFDGAFRDPEAL</sequence>
<evidence type="ECO:0000256" key="1">
    <source>
        <dbReference type="ARBA" id="ARBA00005986"/>
    </source>
</evidence>
<proteinExistence type="inferred from homology"/>
<feature type="domain" description="EthD" evidence="2">
    <location>
        <begin position="2"/>
        <end position="69"/>
    </location>
</feature>
<evidence type="ECO:0000259" key="2">
    <source>
        <dbReference type="Pfam" id="PF07110"/>
    </source>
</evidence>
<dbReference type="Pfam" id="PF07110">
    <property type="entry name" value="EthD"/>
    <property type="match status" value="1"/>
</dbReference>
<name>A0AA44W7V7_VERDA</name>
<protein>
    <recommendedName>
        <fullName evidence="2">EthD domain-containing protein</fullName>
    </recommendedName>
</protein>
<dbReference type="EMBL" id="MPSH01000064">
    <property type="protein sequence ID" value="PNH26483.1"/>
    <property type="molecule type" value="Genomic_DNA"/>
</dbReference>
<dbReference type="InterPro" id="IPR009799">
    <property type="entry name" value="EthD_dom"/>
</dbReference>
<comment type="caution">
    <text evidence="3">The sequence shown here is derived from an EMBL/GenBank/DDBJ whole genome shotgun (WGS) entry which is preliminary data.</text>
</comment>
<dbReference type="Proteomes" id="UP000236305">
    <property type="component" value="Unassembled WGS sequence"/>
</dbReference>
<organism evidence="3 4">
    <name type="scientific">Verticillium dahliae</name>
    <name type="common">Verticillium wilt</name>
    <dbReference type="NCBI Taxonomy" id="27337"/>
    <lineage>
        <taxon>Eukaryota</taxon>
        <taxon>Fungi</taxon>
        <taxon>Dikarya</taxon>
        <taxon>Ascomycota</taxon>
        <taxon>Pezizomycotina</taxon>
        <taxon>Sordariomycetes</taxon>
        <taxon>Hypocreomycetidae</taxon>
        <taxon>Glomerellales</taxon>
        <taxon>Plectosphaerellaceae</taxon>
        <taxon>Verticillium</taxon>
    </lineage>
</organism>
<dbReference type="AlphaFoldDB" id="A0AA44W7V7"/>
<evidence type="ECO:0000313" key="3">
    <source>
        <dbReference type="EMBL" id="PNH26483.1"/>
    </source>
</evidence>
<comment type="similarity">
    <text evidence="1">Belongs to the tpcK family.</text>
</comment>
<evidence type="ECO:0000313" key="4">
    <source>
        <dbReference type="Proteomes" id="UP000236305"/>
    </source>
</evidence>
<reference evidence="3 4" key="1">
    <citation type="submission" date="2017-12" db="EMBL/GenBank/DDBJ databases">
        <title>Comparative genomics yields insights into virulence evolution of Verticillium dahliae.</title>
        <authorList>
            <person name="Fan R."/>
            <person name="Armitage A.D."/>
            <person name="Cascant-Lopez E."/>
            <person name="Sobczyk M."/>
            <person name="Cockerton H.M."/>
            <person name="Harrison R.J."/>
        </authorList>
    </citation>
    <scope>NUCLEOTIDE SEQUENCE [LARGE SCALE GENOMIC DNA]</scope>
    <source>
        <strain evidence="3 4">12008</strain>
    </source>
</reference>